<proteinExistence type="inferred from homology"/>
<dbReference type="PANTHER" id="PTHR43732">
    <property type="entry name" value="RIBOSE 5-PHOSPHATE ISOMERASE-RELATED"/>
    <property type="match status" value="1"/>
</dbReference>
<dbReference type="NCBIfam" id="TIGR00689">
    <property type="entry name" value="rpiB_lacA_lacB"/>
    <property type="match status" value="1"/>
</dbReference>
<evidence type="ECO:0000313" key="8">
    <source>
        <dbReference type="Proteomes" id="UP000886842"/>
    </source>
</evidence>
<evidence type="ECO:0000313" key="7">
    <source>
        <dbReference type="EMBL" id="HIT74551.1"/>
    </source>
</evidence>
<gene>
    <name evidence="7" type="ORF">IAA98_03110</name>
</gene>
<dbReference type="InterPro" id="IPR051812">
    <property type="entry name" value="SPI_LacAB/RpiB"/>
</dbReference>
<dbReference type="InterPro" id="IPR036569">
    <property type="entry name" value="RpiB_LacA_LacB_sf"/>
</dbReference>
<evidence type="ECO:0000256" key="6">
    <source>
        <dbReference type="ARBA" id="ARBA00066901"/>
    </source>
</evidence>
<comment type="caution">
    <text evidence="7">The sequence shown here is derived from an EMBL/GenBank/DDBJ whole genome shotgun (WGS) entry which is preliminary data.</text>
</comment>
<evidence type="ECO:0000256" key="2">
    <source>
        <dbReference type="ARBA" id="ARBA00008754"/>
    </source>
</evidence>
<evidence type="ECO:0000256" key="3">
    <source>
        <dbReference type="ARBA" id="ARBA00023235"/>
    </source>
</evidence>
<accession>A0A9D1KLL6</accession>
<comment type="catalytic activity">
    <reaction evidence="4">
        <text>D-erythrulose 4-phosphate = D-erythrose 4-phosphate</text>
        <dbReference type="Rhea" id="RHEA:48784"/>
        <dbReference type="ChEBI" id="CHEBI:16897"/>
        <dbReference type="ChEBI" id="CHEBI:90796"/>
        <dbReference type="EC" id="5.3.1.34"/>
    </reaction>
</comment>
<dbReference type="SUPFAM" id="SSF89623">
    <property type="entry name" value="Ribose/Galactose isomerase RpiB/AlsB"/>
    <property type="match status" value="1"/>
</dbReference>
<dbReference type="Pfam" id="PF02502">
    <property type="entry name" value="LacAB_rpiB"/>
    <property type="match status" value="1"/>
</dbReference>
<dbReference type="PANTHER" id="PTHR43732:SF1">
    <property type="entry name" value="RIBOSE 5-PHOSPHATE ISOMERASE"/>
    <property type="match status" value="1"/>
</dbReference>
<protein>
    <recommendedName>
        <fullName evidence="6">D-erythrulose 4-phosphate isomerase</fullName>
        <ecNumber evidence="6">5.3.1.34</ecNumber>
    </recommendedName>
</protein>
<dbReference type="Proteomes" id="UP000886842">
    <property type="component" value="Unassembled WGS sequence"/>
</dbReference>
<dbReference type="EMBL" id="DVLP01000088">
    <property type="protein sequence ID" value="HIT74551.1"/>
    <property type="molecule type" value="Genomic_DNA"/>
</dbReference>
<name>A0A9D1KLL6_9ACTN</name>
<dbReference type="PIRSF" id="PIRSF005384">
    <property type="entry name" value="RpiB_LacA_B"/>
    <property type="match status" value="1"/>
</dbReference>
<dbReference type="FunFam" id="3.40.1400.10:FF:000004">
    <property type="entry name" value="Ribose 5-phosphate isomerase"/>
    <property type="match status" value="1"/>
</dbReference>
<organism evidence="7 8">
    <name type="scientific">Candidatus Avipropionibacterium avicola</name>
    <dbReference type="NCBI Taxonomy" id="2840701"/>
    <lineage>
        <taxon>Bacteria</taxon>
        <taxon>Bacillati</taxon>
        <taxon>Actinomycetota</taxon>
        <taxon>Actinomycetes</taxon>
        <taxon>Propionibacteriales</taxon>
        <taxon>Propionibacteriaceae</taxon>
        <taxon>Propionibacteriaceae incertae sedis</taxon>
        <taxon>Candidatus Avipropionibacterium</taxon>
    </lineage>
</organism>
<reference evidence="7" key="1">
    <citation type="submission" date="2020-10" db="EMBL/GenBank/DDBJ databases">
        <authorList>
            <person name="Gilroy R."/>
        </authorList>
    </citation>
    <scope>NUCLEOTIDE SEQUENCE</scope>
    <source>
        <strain evidence="7">ChiGjej1B1-24693</strain>
    </source>
</reference>
<comment type="similarity">
    <text evidence="2">Belongs to the LacAB/RpiB family.</text>
</comment>
<dbReference type="GO" id="GO:0016861">
    <property type="term" value="F:intramolecular oxidoreductase activity, interconverting aldoses and ketoses"/>
    <property type="evidence" value="ECO:0007669"/>
    <property type="project" value="UniProtKB-ARBA"/>
</dbReference>
<evidence type="ECO:0000256" key="4">
    <source>
        <dbReference type="ARBA" id="ARBA00051490"/>
    </source>
</evidence>
<comment type="pathway">
    <text evidence="5">Carbohydrate metabolism; D-threitol degradation.</text>
</comment>
<keyword evidence="3 7" id="KW-0413">Isomerase</keyword>
<dbReference type="GO" id="GO:0009758">
    <property type="term" value="P:carbohydrate utilization"/>
    <property type="evidence" value="ECO:0007669"/>
    <property type="project" value="UniProtKB-ARBA"/>
</dbReference>
<dbReference type="AlphaFoldDB" id="A0A9D1KLL6"/>
<dbReference type="Gene3D" id="3.40.1400.10">
    <property type="entry name" value="Sugar-phosphate isomerase, RpiB/LacA/LacB"/>
    <property type="match status" value="1"/>
</dbReference>
<dbReference type="GO" id="GO:0071322">
    <property type="term" value="P:cellular response to carbohydrate stimulus"/>
    <property type="evidence" value="ECO:0007669"/>
    <property type="project" value="UniProtKB-ARBA"/>
</dbReference>
<reference evidence="7" key="2">
    <citation type="journal article" date="2021" name="PeerJ">
        <title>Extensive microbial diversity within the chicken gut microbiome revealed by metagenomics and culture.</title>
        <authorList>
            <person name="Gilroy R."/>
            <person name="Ravi A."/>
            <person name="Getino M."/>
            <person name="Pursley I."/>
            <person name="Horton D.L."/>
            <person name="Alikhan N.F."/>
            <person name="Baker D."/>
            <person name="Gharbi K."/>
            <person name="Hall N."/>
            <person name="Watson M."/>
            <person name="Adriaenssens E.M."/>
            <person name="Foster-Nyarko E."/>
            <person name="Jarju S."/>
            <person name="Secka A."/>
            <person name="Antonio M."/>
            <person name="Oren A."/>
            <person name="Chaudhuri R.R."/>
            <person name="La Ragione R."/>
            <person name="Hildebrand F."/>
            <person name="Pallen M.J."/>
        </authorList>
    </citation>
    <scope>NUCLEOTIDE SEQUENCE</scope>
    <source>
        <strain evidence="7">ChiGjej1B1-24693</strain>
    </source>
</reference>
<evidence type="ECO:0000256" key="5">
    <source>
        <dbReference type="ARBA" id="ARBA00060528"/>
    </source>
</evidence>
<sequence>MSETTNPQPDQLRILVGSDGAGLDYKDAIAEDLRSDPRVASVVDLGANPDDPAATTYPSVATRAGELIMSGEADRAILFCGTGIGVAIAANKVPGIRATVAHDSFSVERSVLSNNCHILTLGQRVIGLQLARRLAREWVGYRFDPASHSAANVAEIEQYEGCR</sequence>
<dbReference type="InterPro" id="IPR003500">
    <property type="entry name" value="RpiB_LacA_LacB"/>
</dbReference>
<evidence type="ECO:0000256" key="1">
    <source>
        <dbReference type="ARBA" id="ARBA00004939"/>
    </source>
</evidence>
<dbReference type="GO" id="GO:0016052">
    <property type="term" value="P:carbohydrate catabolic process"/>
    <property type="evidence" value="ECO:0007669"/>
    <property type="project" value="UniProtKB-ARBA"/>
</dbReference>
<dbReference type="EC" id="5.3.1.34" evidence="6"/>
<comment type="pathway">
    <text evidence="1">Carbohydrate metabolism; erythritol degradation.</text>
</comment>